<keyword evidence="2" id="KW-1185">Reference proteome</keyword>
<protein>
    <recommendedName>
        <fullName evidence="3">DNA2/NAM7 helicase-like C-terminal domain-containing protein</fullName>
    </recommendedName>
</protein>
<comment type="caution">
    <text evidence="1">The sequence shown here is derived from an EMBL/GenBank/DDBJ whole genome shotgun (WGS) entry which is preliminary data.</text>
</comment>
<organism evidence="1 2">
    <name type="scientific">Bursaphelenchus okinawaensis</name>
    <dbReference type="NCBI Taxonomy" id="465554"/>
    <lineage>
        <taxon>Eukaryota</taxon>
        <taxon>Metazoa</taxon>
        <taxon>Ecdysozoa</taxon>
        <taxon>Nematoda</taxon>
        <taxon>Chromadorea</taxon>
        <taxon>Rhabditida</taxon>
        <taxon>Tylenchina</taxon>
        <taxon>Tylenchomorpha</taxon>
        <taxon>Aphelenchoidea</taxon>
        <taxon>Aphelenchoididae</taxon>
        <taxon>Bursaphelenchus</taxon>
    </lineage>
</organism>
<evidence type="ECO:0000313" key="2">
    <source>
        <dbReference type="Proteomes" id="UP000614601"/>
    </source>
</evidence>
<dbReference type="EMBL" id="CAJFCW020000001">
    <property type="protein sequence ID" value="CAG9078792.1"/>
    <property type="molecule type" value="Genomic_DNA"/>
</dbReference>
<evidence type="ECO:0008006" key="3">
    <source>
        <dbReference type="Google" id="ProtNLM"/>
    </source>
</evidence>
<dbReference type="Proteomes" id="UP000614601">
    <property type="component" value="Unassembled WGS sequence"/>
</dbReference>
<accession>A0A811JQP1</accession>
<reference evidence="1" key="1">
    <citation type="submission" date="2020-09" db="EMBL/GenBank/DDBJ databases">
        <authorList>
            <person name="Kikuchi T."/>
        </authorList>
    </citation>
    <scope>NUCLEOTIDE SEQUENCE</scope>
    <source>
        <strain evidence="1">SH1</strain>
    </source>
</reference>
<dbReference type="AlphaFoldDB" id="A0A811JQP1"/>
<proteinExistence type="predicted"/>
<evidence type="ECO:0000313" key="1">
    <source>
        <dbReference type="EMBL" id="CAD5205708.1"/>
    </source>
</evidence>
<sequence length="81" mass="8826">MHTVQRHIDWPELTNHSNSSPDIPIWYYNVEEAPSLSGHSYTNIHQVRAAKSALADITELPGITTGNKSIAVLAPYSAAVA</sequence>
<dbReference type="Proteomes" id="UP000783686">
    <property type="component" value="Unassembled WGS sequence"/>
</dbReference>
<gene>
    <name evidence="1" type="ORF">BOKJ2_LOCUS392</name>
</gene>
<name>A0A811JQP1_9BILA</name>
<dbReference type="EMBL" id="CAJFDH010000001">
    <property type="protein sequence ID" value="CAD5205708.1"/>
    <property type="molecule type" value="Genomic_DNA"/>
</dbReference>